<evidence type="ECO:0000259" key="3">
    <source>
        <dbReference type="PROSITE" id="PS50157"/>
    </source>
</evidence>
<dbReference type="EMBL" id="LFIV01000279">
    <property type="protein sequence ID" value="KZL64496.1"/>
    <property type="molecule type" value="Genomic_DNA"/>
</dbReference>
<comment type="caution">
    <text evidence="4">The sequence shown here is derived from an EMBL/GenBank/DDBJ whole genome shotgun (WGS) entry which is preliminary data.</text>
</comment>
<accession>A0A166MBC5</accession>
<name>A0A166MBC5_9PEZI</name>
<feature type="domain" description="C2H2-type" evidence="3">
    <location>
        <begin position="295"/>
        <end position="325"/>
    </location>
</feature>
<dbReference type="Proteomes" id="UP000076552">
    <property type="component" value="Unassembled WGS sequence"/>
</dbReference>
<proteinExistence type="predicted"/>
<evidence type="ECO:0000256" key="1">
    <source>
        <dbReference type="PROSITE-ProRule" id="PRU00042"/>
    </source>
</evidence>
<feature type="region of interest" description="Disordered" evidence="2">
    <location>
        <begin position="229"/>
        <end position="251"/>
    </location>
</feature>
<gene>
    <name evidence="4" type="ORF">CT0861_00396</name>
</gene>
<dbReference type="InterPro" id="IPR013087">
    <property type="entry name" value="Znf_C2H2_type"/>
</dbReference>
<sequence>MKSTFPCPPLITTHLAHFALARQPHFQPSMDATGPPQLGSPKDKPKDLRQRGLSDPVLFKLNEVVLSLSPTKENAEIHDAPTVPSYHNTYDSKHLSDIGWLCCTNDTNTSSLWFDNFPYSGQSATTFLEPRADAFEGVDWDPLVNAGFFPPSSPPPPLSFELDSQVAFDLTPPIFKANLESQAEFFATDLEFGTPPASGFVSSTQAIIDSGICAELDFSVTLGHGHVDTETQQPIESRSPCDENHTTSSSLLEGPLKHLSAQANATAFSPFSLSTPGPTKPNISQQPRKNSSTAFRCERGCSKSFPSRKDLVRHHKTQAHRHGETTLYRCRCGYSTPRKDHYRRHLRQISDKRPCGSQQPYFRCICRLQTAQDDVQAHLKHINACKEGTGAPGRRKKIQGPTVWKPREGSRSTTPEAK</sequence>
<dbReference type="PROSITE" id="PS50157">
    <property type="entry name" value="ZINC_FINGER_C2H2_2"/>
    <property type="match status" value="1"/>
</dbReference>
<protein>
    <recommendedName>
        <fullName evidence="3">C2H2-type domain-containing protein</fullName>
    </recommendedName>
</protein>
<feature type="region of interest" description="Disordered" evidence="2">
    <location>
        <begin position="386"/>
        <end position="418"/>
    </location>
</feature>
<dbReference type="PROSITE" id="PS00028">
    <property type="entry name" value="ZINC_FINGER_C2H2_1"/>
    <property type="match status" value="1"/>
</dbReference>
<feature type="region of interest" description="Disordered" evidence="2">
    <location>
        <begin position="26"/>
        <end position="49"/>
    </location>
</feature>
<dbReference type="AlphaFoldDB" id="A0A166MBC5"/>
<keyword evidence="1" id="KW-0479">Metal-binding</keyword>
<evidence type="ECO:0000313" key="4">
    <source>
        <dbReference type="EMBL" id="KZL64496.1"/>
    </source>
</evidence>
<evidence type="ECO:0000313" key="5">
    <source>
        <dbReference type="Proteomes" id="UP000076552"/>
    </source>
</evidence>
<dbReference type="GO" id="GO:0008270">
    <property type="term" value="F:zinc ion binding"/>
    <property type="evidence" value="ECO:0007669"/>
    <property type="project" value="UniProtKB-KW"/>
</dbReference>
<keyword evidence="1" id="KW-0862">Zinc</keyword>
<feature type="compositionally biased region" description="Polar residues" evidence="2">
    <location>
        <begin position="269"/>
        <end position="294"/>
    </location>
</feature>
<keyword evidence="5" id="KW-1185">Reference proteome</keyword>
<reference evidence="4 5" key="1">
    <citation type="submission" date="2015-06" db="EMBL/GenBank/DDBJ databases">
        <title>Survival trade-offs in plant roots during colonization by closely related pathogenic and mutualistic fungi.</title>
        <authorList>
            <person name="Hacquard S."/>
            <person name="Kracher B."/>
            <person name="Hiruma K."/>
            <person name="Weinman A."/>
            <person name="Muench P."/>
            <person name="Garrido Oter R."/>
            <person name="Ver Loren van Themaat E."/>
            <person name="Dallerey J.-F."/>
            <person name="Damm U."/>
            <person name="Henrissat B."/>
            <person name="Lespinet O."/>
            <person name="Thon M."/>
            <person name="Kemen E."/>
            <person name="McHardy A.C."/>
            <person name="Schulze-Lefert P."/>
            <person name="O'Connell R.J."/>
        </authorList>
    </citation>
    <scope>NUCLEOTIDE SEQUENCE [LARGE SCALE GENOMIC DNA]</scope>
    <source>
        <strain evidence="4 5">0861</strain>
    </source>
</reference>
<feature type="region of interest" description="Disordered" evidence="2">
    <location>
        <begin position="269"/>
        <end position="295"/>
    </location>
</feature>
<organism evidence="4 5">
    <name type="scientific">Colletotrichum tofieldiae</name>
    <dbReference type="NCBI Taxonomy" id="708197"/>
    <lineage>
        <taxon>Eukaryota</taxon>
        <taxon>Fungi</taxon>
        <taxon>Dikarya</taxon>
        <taxon>Ascomycota</taxon>
        <taxon>Pezizomycotina</taxon>
        <taxon>Sordariomycetes</taxon>
        <taxon>Hypocreomycetidae</taxon>
        <taxon>Glomerellales</taxon>
        <taxon>Glomerellaceae</taxon>
        <taxon>Colletotrichum</taxon>
        <taxon>Colletotrichum spaethianum species complex</taxon>
    </lineage>
</organism>
<evidence type="ECO:0000256" key="2">
    <source>
        <dbReference type="SAM" id="MobiDB-lite"/>
    </source>
</evidence>
<keyword evidence="1" id="KW-0863">Zinc-finger</keyword>